<organism evidence="1 2">
    <name type="scientific">Flavobacterium frigoris (strain PS1)</name>
    <dbReference type="NCBI Taxonomy" id="1086011"/>
    <lineage>
        <taxon>Bacteria</taxon>
        <taxon>Pseudomonadati</taxon>
        <taxon>Bacteroidota</taxon>
        <taxon>Flavobacteriia</taxon>
        <taxon>Flavobacteriales</taxon>
        <taxon>Flavobacteriaceae</taxon>
        <taxon>Flavobacterium</taxon>
    </lineage>
</organism>
<keyword evidence="2" id="KW-1185">Reference proteome</keyword>
<accession>H7FVA1</accession>
<evidence type="ECO:0000313" key="2">
    <source>
        <dbReference type="Proteomes" id="UP000005566"/>
    </source>
</evidence>
<evidence type="ECO:0000313" key="1">
    <source>
        <dbReference type="EMBL" id="EIA07524.1"/>
    </source>
</evidence>
<proteinExistence type="predicted"/>
<dbReference type="EMBL" id="AHKF01000023">
    <property type="protein sequence ID" value="EIA07524.1"/>
    <property type="molecule type" value="Genomic_DNA"/>
</dbReference>
<sequence length="39" mass="3926">MFRAGDQVPLILLFDCSASGASVSPSQIGATAVNVGVVF</sequence>
<gene>
    <name evidence="1" type="ORF">HJ01_03099</name>
</gene>
<dbReference type="Proteomes" id="UP000005566">
    <property type="component" value="Unassembled WGS sequence"/>
</dbReference>
<dbReference type="AlphaFoldDB" id="H7FVA1"/>
<dbReference type="PATRIC" id="fig|1086011.3.peg.3039"/>
<reference evidence="1 2" key="1">
    <citation type="journal article" date="2014" name="Acta Crystallogr. D">
        <title>Structure-based characterization and antifreeze properties of a hyperactive ice-binding protein from the Antarctic bacterium Flavobacterium frigoris PS1.</title>
        <authorList>
            <person name="Do H."/>
            <person name="Kim S.J."/>
            <person name="Kim H.J."/>
            <person name="Lee J.H."/>
        </authorList>
    </citation>
    <scope>NUCLEOTIDE SEQUENCE [LARGE SCALE GENOMIC DNA]</scope>
    <source>
        <strain evidence="1 2">PS1</strain>
    </source>
</reference>
<protein>
    <submittedName>
        <fullName evidence="1">Uncharacterized protein</fullName>
    </submittedName>
</protein>
<comment type="caution">
    <text evidence="1">The sequence shown here is derived from an EMBL/GenBank/DDBJ whole genome shotgun (WGS) entry which is preliminary data.</text>
</comment>
<name>H7FVA1_FLAFP</name>
<dbReference type="STRING" id="1086011.HJ01_03099"/>